<dbReference type="InterPro" id="IPR050281">
    <property type="entry name" value="Flavin_monoamine_oxidase"/>
</dbReference>
<dbReference type="SUPFAM" id="SSF54373">
    <property type="entry name" value="FAD-linked reductases, C-terminal domain"/>
    <property type="match status" value="1"/>
</dbReference>
<dbReference type="GO" id="GO:0046592">
    <property type="term" value="F:polyamine oxidase activity"/>
    <property type="evidence" value="ECO:0007669"/>
    <property type="project" value="TreeGrafter"/>
</dbReference>
<dbReference type="EMBL" id="JADCNL010000005">
    <property type="protein sequence ID" value="KAG0480193.1"/>
    <property type="molecule type" value="Genomic_DNA"/>
</dbReference>
<evidence type="ECO:0000259" key="4">
    <source>
        <dbReference type="Pfam" id="PF01593"/>
    </source>
</evidence>
<keyword evidence="6" id="KW-1185">Reference proteome</keyword>
<comment type="caution">
    <text evidence="5">The sequence shown here is derived from an EMBL/GenBank/DDBJ whole genome shotgun (WGS) entry which is preliminary data.</text>
</comment>
<evidence type="ECO:0000256" key="3">
    <source>
        <dbReference type="ARBA" id="ARBA00023002"/>
    </source>
</evidence>
<reference evidence="5 6" key="1">
    <citation type="journal article" date="2020" name="Nat. Food">
        <title>A phased Vanilla planifolia genome enables genetic improvement of flavour and production.</title>
        <authorList>
            <person name="Hasing T."/>
            <person name="Tang H."/>
            <person name="Brym M."/>
            <person name="Khazi F."/>
            <person name="Huang T."/>
            <person name="Chambers A.H."/>
        </authorList>
    </citation>
    <scope>NUCLEOTIDE SEQUENCE [LARGE SCALE GENOMIC DNA]</scope>
    <source>
        <tissue evidence="5">Leaf</tissue>
    </source>
</reference>
<dbReference type="SUPFAM" id="SSF51905">
    <property type="entry name" value="FAD/NAD(P)-binding domain"/>
    <property type="match status" value="1"/>
</dbReference>
<keyword evidence="2" id="KW-0809">Transit peptide</keyword>
<gene>
    <name evidence="5" type="ORF">HPP92_011051</name>
</gene>
<evidence type="ECO:0000256" key="2">
    <source>
        <dbReference type="ARBA" id="ARBA00022946"/>
    </source>
</evidence>
<proteinExistence type="inferred from homology"/>
<keyword evidence="3" id="KW-0560">Oxidoreductase</keyword>
<dbReference type="InterPro" id="IPR002937">
    <property type="entry name" value="Amino_oxidase"/>
</dbReference>
<organism evidence="5 6">
    <name type="scientific">Vanilla planifolia</name>
    <name type="common">Vanilla</name>
    <dbReference type="NCBI Taxonomy" id="51239"/>
    <lineage>
        <taxon>Eukaryota</taxon>
        <taxon>Viridiplantae</taxon>
        <taxon>Streptophyta</taxon>
        <taxon>Embryophyta</taxon>
        <taxon>Tracheophyta</taxon>
        <taxon>Spermatophyta</taxon>
        <taxon>Magnoliopsida</taxon>
        <taxon>Liliopsida</taxon>
        <taxon>Asparagales</taxon>
        <taxon>Orchidaceae</taxon>
        <taxon>Vanilloideae</taxon>
        <taxon>Vanilleae</taxon>
        <taxon>Vanilla</taxon>
    </lineage>
</organism>
<sequence>MGASWLHRVCNENPLAPLIGRLGLPLYRTSNDNSVLFDHDLERSEGLAYRCCNGSLTSWWTWLNGSWLPPCYKHPCKGLDIHLNHRVTRVVRGNKGVEVTTENGKTFRADAAVITLPLGVLKANAVTFEPKLPDWKQEAISGRLAHDIEKLSDEEAAKFAFAQLRTILPDATEPINFLVSHWGTDRNSLGSYSYDAVGKPRELLERLRIPSTTSSLRGSYLHKVYWNCSCCVLHRAASCRGMPNAGAGELWEVGYSSYGSW</sequence>
<dbReference type="PANTHER" id="PTHR10742:SF386">
    <property type="entry name" value="LYSINE-SPECIFIC HISTONE DEMETHYLASE 1A"/>
    <property type="match status" value="1"/>
</dbReference>
<dbReference type="GO" id="GO:0005777">
    <property type="term" value="C:peroxisome"/>
    <property type="evidence" value="ECO:0007669"/>
    <property type="project" value="TreeGrafter"/>
</dbReference>
<dbReference type="AlphaFoldDB" id="A0A835QYA1"/>
<dbReference type="GO" id="GO:0006598">
    <property type="term" value="P:polyamine catabolic process"/>
    <property type="evidence" value="ECO:0007669"/>
    <property type="project" value="TreeGrafter"/>
</dbReference>
<dbReference type="Proteomes" id="UP000636800">
    <property type="component" value="Chromosome 5"/>
</dbReference>
<evidence type="ECO:0000313" key="6">
    <source>
        <dbReference type="Proteomes" id="UP000636800"/>
    </source>
</evidence>
<dbReference type="Gene3D" id="3.50.50.60">
    <property type="entry name" value="FAD/NAD(P)-binding domain"/>
    <property type="match status" value="1"/>
</dbReference>
<evidence type="ECO:0000256" key="1">
    <source>
        <dbReference type="ARBA" id="ARBA00005995"/>
    </source>
</evidence>
<evidence type="ECO:0000313" key="5">
    <source>
        <dbReference type="EMBL" id="KAG0480193.1"/>
    </source>
</evidence>
<name>A0A835QYA1_VANPL</name>
<accession>A0A835QYA1</accession>
<comment type="similarity">
    <text evidence="1">Belongs to the flavin monoamine oxidase family.</text>
</comment>
<dbReference type="PANTHER" id="PTHR10742">
    <property type="entry name" value="FLAVIN MONOAMINE OXIDASE"/>
    <property type="match status" value="1"/>
</dbReference>
<feature type="domain" description="Amine oxidase" evidence="4">
    <location>
        <begin position="77"/>
        <end position="141"/>
    </location>
</feature>
<dbReference type="InterPro" id="IPR036188">
    <property type="entry name" value="FAD/NAD-bd_sf"/>
</dbReference>
<dbReference type="Pfam" id="PF01593">
    <property type="entry name" value="Amino_oxidase"/>
    <property type="match status" value="1"/>
</dbReference>
<protein>
    <recommendedName>
        <fullName evidence="4">Amine oxidase domain-containing protein</fullName>
    </recommendedName>
</protein>
<dbReference type="Gene3D" id="3.90.660.10">
    <property type="match status" value="1"/>
</dbReference>